<dbReference type="Pfam" id="PF00160">
    <property type="entry name" value="Pro_isomerase"/>
    <property type="match status" value="1"/>
</dbReference>
<evidence type="ECO:0000259" key="4">
    <source>
        <dbReference type="PROSITE" id="PS50072"/>
    </source>
</evidence>
<keyword evidence="2 3" id="KW-0413">Isomerase</keyword>
<reference evidence="5 6" key="1">
    <citation type="submission" date="2019-07" db="EMBL/GenBank/DDBJ databases">
        <title>Genomics analysis of Aphanomyces spp. identifies a new class of oomycete effector associated with host adaptation.</title>
        <authorList>
            <person name="Gaulin E."/>
        </authorList>
    </citation>
    <scope>NUCLEOTIDE SEQUENCE [LARGE SCALE GENOMIC DNA]</scope>
    <source>
        <strain evidence="5 6">ATCC 201684</strain>
    </source>
</reference>
<keyword evidence="6" id="KW-1185">Reference proteome</keyword>
<evidence type="ECO:0000256" key="1">
    <source>
        <dbReference type="ARBA" id="ARBA00023110"/>
    </source>
</evidence>
<comment type="catalytic activity">
    <reaction evidence="3">
        <text>[protein]-peptidylproline (omega=180) = [protein]-peptidylproline (omega=0)</text>
        <dbReference type="Rhea" id="RHEA:16237"/>
        <dbReference type="Rhea" id="RHEA-COMP:10747"/>
        <dbReference type="Rhea" id="RHEA-COMP:10748"/>
        <dbReference type="ChEBI" id="CHEBI:83833"/>
        <dbReference type="ChEBI" id="CHEBI:83834"/>
        <dbReference type="EC" id="5.2.1.8"/>
    </reaction>
</comment>
<comment type="caution">
    <text evidence="5">The sequence shown here is derived from an EMBL/GenBank/DDBJ whole genome shotgun (WGS) entry which is preliminary data.</text>
</comment>
<name>A0A6G0XVU2_9STRA</name>
<evidence type="ECO:0000313" key="5">
    <source>
        <dbReference type="EMBL" id="KAF0744612.1"/>
    </source>
</evidence>
<dbReference type="Gene3D" id="2.40.100.10">
    <property type="entry name" value="Cyclophilin-like"/>
    <property type="match status" value="1"/>
</dbReference>
<dbReference type="SUPFAM" id="SSF50891">
    <property type="entry name" value="Cyclophilin-like"/>
    <property type="match status" value="1"/>
</dbReference>
<feature type="signal peptide" evidence="3">
    <location>
        <begin position="1"/>
        <end position="18"/>
    </location>
</feature>
<dbReference type="InterPro" id="IPR002130">
    <property type="entry name" value="Cyclophilin-type_PPIase_dom"/>
</dbReference>
<dbReference type="AlphaFoldDB" id="A0A6G0XVU2"/>
<dbReference type="EMBL" id="VJMJ01000009">
    <property type="protein sequence ID" value="KAF0744612.1"/>
    <property type="molecule type" value="Genomic_DNA"/>
</dbReference>
<accession>A0A6G0XVU2</accession>
<dbReference type="PANTHER" id="PTHR43246">
    <property type="entry name" value="PEPTIDYL-PROLYL CIS-TRANS ISOMERASE CYP38, CHLOROPLASTIC"/>
    <property type="match status" value="1"/>
</dbReference>
<gene>
    <name evidence="5" type="ORF">Ae201684_001078</name>
</gene>
<evidence type="ECO:0000256" key="2">
    <source>
        <dbReference type="ARBA" id="ARBA00023235"/>
    </source>
</evidence>
<evidence type="ECO:0000256" key="3">
    <source>
        <dbReference type="RuleBase" id="RU363019"/>
    </source>
</evidence>
<dbReference type="InterPro" id="IPR044665">
    <property type="entry name" value="E_coli_cyclophilin_A-like"/>
</dbReference>
<organism evidence="5 6">
    <name type="scientific">Aphanomyces euteiches</name>
    <dbReference type="NCBI Taxonomy" id="100861"/>
    <lineage>
        <taxon>Eukaryota</taxon>
        <taxon>Sar</taxon>
        <taxon>Stramenopiles</taxon>
        <taxon>Oomycota</taxon>
        <taxon>Saprolegniomycetes</taxon>
        <taxon>Saprolegniales</taxon>
        <taxon>Verrucalvaceae</taxon>
        <taxon>Aphanomyces</taxon>
    </lineage>
</organism>
<dbReference type="InterPro" id="IPR029000">
    <property type="entry name" value="Cyclophilin-like_dom_sf"/>
</dbReference>
<comment type="similarity">
    <text evidence="3">Belongs to the cyclophilin-type PPIase family.</text>
</comment>
<feature type="chain" id="PRO_5026380322" description="Peptidyl-prolyl cis-trans isomerase" evidence="3">
    <location>
        <begin position="19"/>
        <end position="195"/>
    </location>
</feature>
<keyword evidence="1 3" id="KW-0697">Rotamase</keyword>
<feature type="domain" description="PPIase cyclophilin-type" evidence="4">
    <location>
        <begin position="33"/>
        <end position="151"/>
    </location>
</feature>
<keyword evidence="3" id="KW-0732">Signal</keyword>
<dbReference type="EC" id="5.2.1.8" evidence="3"/>
<dbReference type="VEuPathDB" id="FungiDB:AeMF1_002517"/>
<protein>
    <recommendedName>
        <fullName evidence="3">Peptidyl-prolyl cis-trans isomerase</fullName>
        <shortName evidence="3">PPIase</shortName>
        <ecNumber evidence="3">5.2.1.8</ecNumber>
    </recommendedName>
</protein>
<dbReference type="GO" id="GO:0003755">
    <property type="term" value="F:peptidyl-prolyl cis-trans isomerase activity"/>
    <property type="evidence" value="ECO:0007669"/>
    <property type="project" value="UniProtKB-UniRule"/>
</dbReference>
<dbReference type="PROSITE" id="PS50072">
    <property type="entry name" value="CSA_PPIASE_2"/>
    <property type="match status" value="1"/>
</dbReference>
<evidence type="ECO:0000313" key="6">
    <source>
        <dbReference type="Proteomes" id="UP000481153"/>
    </source>
</evidence>
<sequence length="195" mass="21833">MRRLAMVSVSTLATAALAASGGDHAAVITVHYETQAGNITFDIHEEWSPLGAKRFLELIQDGFYDNAAFFRYVPDFVVQWGLAADPKRNDYSTIVDDKIGVVSNTLGTISFATSGRNSRTTQVFVNLKNNSRLDSMGFTPFGIVTEGMDVLLDKVYSGYREEPDQRMLRMRGEAYLERSFPKITHITKSWVRFGC</sequence>
<comment type="function">
    <text evidence="3">PPIases accelerate the folding of proteins. It catalyzes the cis-trans isomerization of proline imidic peptide bonds in oligopeptides.</text>
</comment>
<proteinExistence type="inferred from homology"/>
<dbReference type="PRINTS" id="PR00153">
    <property type="entry name" value="CSAPPISMRASE"/>
</dbReference>
<dbReference type="Proteomes" id="UP000481153">
    <property type="component" value="Unassembled WGS sequence"/>
</dbReference>